<feature type="compositionally biased region" description="Polar residues" evidence="1">
    <location>
        <begin position="666"/>
        <end position="680"/>
    </location>
</feature>
<dbReference type="EMBL" id="JANBTW010000038">
    <property type="protein sequence ID" value="KAJ2676693.1"/>
    <property type="molecule type" value="Genomic_DNA"/>
</dbReference>
<feature type="compositionally biased region" description="Polar residues" evidence="1">
    <location>
        <begin position="99"/>
        <end position="122"/>
    </location>
</feature>
<evidence type="ECO:0000256" key="1">
    <source>
        <dbReference type="SAM" id="MobiDB-lite"/>
    </source>
</evidence>
<evidence type="ECO:0000313" key="3">
    <source>
        <dbReference type="EMBL" id="KAJ2676693.1"/>
    </source>
</evidence>
<name>A0A9W8G6L4_9FUNG</name>
<feature type="region of interest" description="Disordered" evidence="1">
    <location>
        <begin position="666"/>
        <end position="697"/>
    </location>
</feature>
<keyword evidence="2" id="KW-0812">Transmembrane</keyword>
<dbReference type="AlphaFoldDB" id="A0A9W8G6L4"/>
<accession>A0A9W8G6L4</accession>
<feature type="region of interest" description="Disordered" evidence="1">
    <location>
        <begin position="256"/>
        <end position="335"/>
    </location>
</feature>
<feature type="region of interest" description="Disordered" evidence="1">
    <location>
        <begin position="378"/>
        <end position="399"/>
    </location>
</feature>
<reference evidence="3" key="1">
    <citation type="submission" date="2022-07" db="EMBL/GenBank/DDBJ databases">
        <title>Phylogenomic reconstructions and comparative analyses of Kickxellomycotina fungi.</title>
        <authorList>
            <person name="Reynolds N.K."/>
            <person name="Stajich J.E."/>
            <person name="Barry K."/>
            <person name="Grigoriev I.V."/>
            <person name="Crous P."/>
            <person name="Smith M.E."/>
        </authorList>
    </citation>
    <scope>NUCLEOTIDE SEQUENCE</scope>
    <source>
        <strain evidence="3">NRRL 3115</strain>
    </source>
</reference>
<feature type="compositionally biased region" description="Polar residues" evidence="1">
    <location>
        <begin position="256"/>
        <end position="286"/>
    </location>
</feature>
<keyword evidence="2" id="KW-0472">Membrane</keyword>
<dbReference type="Proteomes" id="UP001151518">
    <property type="component" value="Unassembled WGS sequence"/>
</dbReference>
<feature type="transmembrane region" description="Helical" evidence="2">
    <location>
        <begin position="718"/>
        <end position="742"/>
    </location>
</feature>
<keyword evidence="2" id="KW-1133">Transmembrane helix</keyword>
<proteinExistence type="predicted"/>
<comment type="caution">
    <text evidence="3">The sequence shown here is derived from an EMBL/GenBank/DDBJ whole genome shotgun (WGS) entry which is preliminary data.</text>
</comment>
<dbReference type="OrthoDB" id="5598076at2759"/>
<protein>
    <submittedName>
        <fullName evidence="3">Uncharacterized protein</fullName>
    </submittedName>
</protein>
<evidence type="ECO:0000313" key="4">
    <source>
        <dbReference type="Proteomes" id="UP001151518"/>
    </source>
</evidence>
<feature type="compositionally biased region" description="Polar residues" evidence="1">
    <location>
        <begin position="29"/>
        <end position="38"/>
    </location>
</feature>
<evidence type="ECO:0000256" key="2">
    <source>
        <dbReference type="SAM" id="Phobius"/>
    </source>
</evidence>
<feature type="region of interest" description="Disordered" evidence="1">
    <location>
        <begin position="1"/>
        <end position="75"/>
    </location>
</feature>
<gene>
    <name evidence="3" type="ORF">GGI25_003445</name>
</gene>
<sequence>MSSNQGNAAAAHPGNGTRRKRLDDPFGPTTDNMISDSDSGGEAPIPDFESDDPTNTAMFFDEEDEKELRDVVPGTPMAYKKLEQLTVKSISRQKDAQTPGRTLNRTSKNGQQTHPSAGQNSRYIDAGSPSKKGKQNGHIESLSTAVPMKTPANIIRRGVQPSNNNINDETAVPLSVSRIRSSRRAGDILNKIKLASPESKIPRRPLLAKSMANRNGAAAHAQYQQLRHQRTALEPEFDRNEFSPILFSKPTVLFSNKDNGNSASQPATNSEQNANDQNVNSRSSTPEIGDSSNPNDNSSPYKILRALSEKSSSKLQLDPQNTEHSDDAVSSKPLPLVDPFFSTPIPTKKTPIANETPMTEHRRRIDSLRKYFSVRKHGGEPKNQQLANDEFDTTPVPNKTNGEMLTEFASTIDGRQSGSSVPLSAQVSQISSIKKSDLPENTLLSPLPVKYNVIKEEEDDIENASLMYDGNDSDPHLLVSFTSRHLDQDLGQPVPFLLNQTMDDSQQEQQYHHQKHKQDSSVNLLDLSSQINSSIVALKAGLCEHMERSGADNALDRVNIGIAANAMEKVSTKLTQSMASLVPNANLIDNSFGRQSGSESELEEQVETLRKTMEETKGIVFSIKKELDKQRQGQSSEDSKLDSILKLLGALDMRLHMLEGRQRLEQSATISPQRLNTGSTKVFAGPRKQNSSSDQIQNQQQDIISRIGQVIVYCLSRYPLMIVGALFLILISELLVIGGFSVDIQSMRGFGKYALEEVKRHIPTPPQPPS</sequence>
<feature type="compositionally biased region" description="Low complexity" evidence="1">
    <location>
        <begin position="290"/>
        <end position="300"/>
    </location>
</feature>
<organism evidence="3 4">
    <name type="scientific">Coemansia spiralis</name>
    <dbReference type="NCBI Taxonomy" id="417178"/>
    <lineage>
        <taxon>Eukaryota</taxon>
        <taxon>Fungi</taxon>
        <taxon>Fungi incertae sedis</taxon>
        <taxon>Zoopagomycota</taxon>
        <taxon>Kickxellomycotina</taxon>
        <taxon>Kickxellomycetes</taxon>
        <taxon>Kickxellales</taxon>
        <taxon>Kickxellaceae</taxon>
        <taxon>Coemansia</taxon>
    </lineage>
</organism>
<feature type="region of interest" description="Disordered" evidence="1">
    <location>
        <begin position="89"/>
        <end position="138"/>
    </location>
</feature>